<sequence>MKHSFDIAYFELEMLNLSEEQMLVCRTLLLSIFTASAALAQDIDLQNGHDLYRTYCWQCHGFEATGDGPMAEMLAIRTPDLTRLAAQNEGVFPIEAVARQIDGRAPLLAHGGEMPIFGPALDSDQKVALTMPDGQPMFAGVPLANVIYYLESIQIE</sequence>
<dbReference type="EMBL" id="RCCT01000001">
    <property type="protein sequence ID" value="RLK10111.1"/>
    <property type="molecule type" value="Genomic_DNA"/>
</dbReference>
<comment type="caution">
    <text evidence="6">The sequence shown here is derived from an EMBL/GenBank/DDBJ whole genome shotgun (WGS) entry which is preliminary data.</text>
</comment>
<dbReference type="GO" id="GO:0020037">
    <property type="term" value="F:heme binding"/>
    <property type="evidence" value="ECO:0007669"/>
    <property type="project" value="InterPro"/>
</dbReference>
<dbReference type="Gene3D" id="1.10.760.10">
    <property type="entry name" value="Cytochrome c-like domain"/>
    <property type="match status" value="1"/>
</dbReference>
<dbReference type="SUPFAM" id="SSF46626">
    <property type="entry name" value="Cytochrome c"/>
    <property type="match status" value="1"/>
</dbReference>
<accession>A0A497ZP61</accession>
<dbReference type="GO" id="GO:0009055">
    <property type="term" value="F:electron transfer activity"/>
    <property type="evidence" value="ECO:0007669"/>
    <property type="project" value="InterPro"/>
</dbReference>
<evidence type="ECO:0000259" key="5">
    <source>
        <dbReference type="PROSITE" id="PS51007"/>
    </source>
</evidence>
<reference evidence="6 7" key="1">
    <citation type="submission" date="2018-10" db="EMBL/GenBank/DDBJ databases">
        <title>Genomic Encyclopedia of Archaeal and Bacterial Type Strains, Phase II (KMG-II): from individual species to whole genera.</title>
        <authorList>
            <person name="Goeker M."/>
        </authorList>
    </citation>
    <scope>NUCLEOTIDE SEQUENCE [LARGE SCALE GENOMIC DNA]</scope>
    <source>
        <strain evidence="6 7">DSM 29317</strain>
    </source>
</reference>
<feature type="domain" description="Cytochrome c" evidence="5">
    <location>
        <begin position="43"/>
        <end position="154"/>
    </location>
</feature>
<protein>
    <submittedName>
        <fullName evidence="6">Cytochrome c</fullName>
    </submittedName>
</protein>
<name>A0A497ZP61_9RHOB</name>
<dbReference type="STRING" id="981384.GCA_000192475_02746"/>
<keyword evidence="1 4" id="KW-0349">Heme</keyword>
<evidence type="ECO:0000256" key="4">
    <source>
        <dbReference type="PROSITE-ProRule" id="PRU00433"/>
    </source>
</evidence>
<gene>
    <name evidence="6" type="ORF">CLV75_0075</name>
</gene>
<dbReference type="InterPro" id="IPR009056">
    <property type="entry name" value="Cyt_c-like_dom"/>
</dbReference>
<evidence type="ECO:0000256" key="2">
    <source>
        <dbReference type="ARBA" id="ARBA00022723"/>
    </source>
</evidence>
<dbReference type="Proteomes" id="UP000271700">
    <property type="component" value="Unassembled WGS sequence"/>
</dbReference>
<evidence type="ECO:0000313" key="6">
    <source>
        <dbReference type="EMBL" id="RLK10111.1"/>
    </source>
</evidence>
<evidence type="ECO:0000256" key="3">
    <source>
        <dbReference type="ARBA" id="ARBA00023004"/>
    </source>
</evidence>
<keyword evidence="3 4" id="KW-0408">Iron</keyword>
<keyword evidence="2 4" id="KW-0479">Metal-binding</keyword>
<dbReference type="GO" id="GO:0046872">
    <property type="term" value="F:metal ion binding"/>
    <property type="evidence" value="ECO:0007669"/>
    <property type="project" value="UniProtKB-KW"/>
</dbReference>
<dbReference type="RefSeq" id="WP_010439017.1">
    <property type="nucleotide sequence ID" value="NZ_AEYW01000006.1"/>
</dbReference>
<evidence type="ECO:0000256" key="1">
    <source>
        <dbReference type="ARBA" id="ARBA00022617"/>
    </source>
</evidence>
<dbReference type="PROSITE" id="PS51007">
    <property type="entry name" value="CYTC"/>
    <property type="match status" value="1"/>
</dbReference>
<proteinExistence type="predicted"/>
<organism evidence="6 7">
    <name type="scientific">Ruegeria conchae</name>
    <dbReference type="NCBI Taxonomy" id="981384"/>
    <lineage>
        <taxon>Bacteria</taxon>
        <taxon>Pseudomonadati</taxon>
        <taxon>Pseudomonadota</taxon>
        <taxon>Alphaproteobacteria</taxon>
        <taxon>Rhodobacterales</taxon>
        <taxon>Roseobacteraceae</taxon>
        <taxon>Ruegeria</taxon>
    </lineage>
</organism>
<dbReference type="InterPro" id="IPR036909">
    <property type="entry name" value="Cyt_c-like_dom_sf"/>
</dbReference>
<dbReference type="AlphaFoldDB" id="A0A497ZP61"/>
<evidence type="ECO:0000313" key="7">
    <source>
        <dbReference type="Proteomes" id="UP000271700"/>
    </source>
</evidence>
<keyword evidence="7" id="KW-1185">Reference proteome</keyword>